<sequence length="109" mass="13052">MRLYATKPSNAVTVGATNCVLRRQRWHRWSDIHNLFNQRWLRWCEHEELTTNVVYYKKKLWTFHLGIHDEQGEGVMCMWHEDQASGGPDEVGLFLLKYIKDHDQFNCIC</sequence>
<name>A0AAV4C883_9GAST</name>
<accession>A0AAV4C883</accession>
<dbReference type="AlphaFoldDB" id="A0AAV4C883"/>
<evidence type="ECO:0000313" key="2">
    <source>
        <dbReference type="Proteomes" id="UP000735302"/>
    </source>
</evidence>
<dbReference type="Proteomes" id="UP000735302">
    <property type="component" value="Unassembled WGS sequence"/>
</dbReference>
<organism evidence="1 2">
    <name type="scientific">Plakobranchus ocellatus</name>
    <dbReference type="NCBI Taxonomy" id="259542"/>
    <lineage>
        <taxon>Eukaryota</taxon>
        <taxon>Metazoa</taxon>
        <taxon>Spiralia</taxon>
        <taxon>Lophotrochozoa</taxon>
        <taxon>Mollusca</taxon>
        <taxon>Gastropoda</taxon>
        <taxon>Heterobranchia</taxon>
        <taxon>Euthyneura</taxon>
        <taxon>Panpulmonata</taxon>
        <taxon>Sacoglossa</taxon>
        <taxon>Placobranchoidea</taxon>
        <taxon>Plakobranchidae</taxon>
        <taxon>Plakobranchus</taxon>
    </lineage>
</organism>
<evidence type="ECO:0000313" key="1">
    <source>
        <dbReference type="EMBL" id="GFO27279.1"/>
    </source>
</evidence>
<protein>
    <submittedName>
        <fullName evidence="1">Uncharacterized protein</fullName>
    </submittedName>
</protein>
<proteinExistence type="predicted"/>
<dbReference type="EMBL" id="BLXT01005898">
    <property type="protein sequence ID" value="GFO27279.1"/>
    <property type="molecule type" value="Genomic_DNA"/>
</dbReference>
<reference evidence="1 2" key="1">
    <citation type="journal article" date="2021" name="Elife">
        <title>Chloroplast acquisition without the gene transfer in kleptoplastic sea slugs, Plakobranchus ocellatus.</title>
        <authorList>
            <person name="Maeda T."/>
            <person name="Takahashi S."/>
            <person name="Yoshida T."/>
            <person name="Shimamura S."/>
            <person name="Takaki Y."/>
            <person name="Nagai Y."/>
            <person name="Toyoda A."/>
            <person name="Suzuki Y."/>
            <person name="Arimoto A."/>
            <person name="Ishii H."/>
            <person name="Satoh N."/>
            <person name="Nishiyama T."/>
            <person name="Hasebe M."/>
            <person name="Maruyama T."/>
            <person name="Minagawa J."/>
            <person name="Obokata J."/>
            <person name="Shigenobu S."/>
        </authorList>
    </citation>
    <scope>NUCLEOTIDE SEQUENCE [LARGE SCALE GENOMIC DNA]</scope>
</reference>
<keyword evidence="2" id="KW-1185">Reference proteome</keyword>
<gene>
    <name evidence="1" type="ORF">PoB_005378400</name>
</gene>
<comment type="caution">
    <text evidence="1">The sequence shown here is derived from an EMBL/GenBank/DDBJ whole genome shotgun (WGS) entry which is preliminary data.</text>
</comment>